<dbReference type="PANTHER" id="PTHR15069">
    <property type="entry name" value="PROTEASOME ASSEMBLY CHAPERONE 1"/>
    <property type="match status" value="1"/>
</dbReference>
<dbReference type="GO" id="GO:0005783">
    <property type="term" value="C:endoplasmic reticulum"/>
    <property type="evidence" value="ECO:0007669"/>
    <property type="project" value="InterPro"/>
</dbReference>
<evidence type="ECO:0000256" key="3">
    <source>
        <dbReference type="ARBA" id="ARBA00023186"/>
    </source>
</evidence>
<comment type="similarity">
    <text evidence="1">Belongs to the PSMG1 family.</text>
</comment>
<dbReference type="InterPro" id="IPR016565">
    <property type="entry name" value="Proteasome_assmbl_chp_1"/>
</dbReference>
<keyword evidence="4" id="KW-0647">Proteasome</keyword>
<evidence type="ECO:0000256" key="1">
    <source>
        <dbReference type="ARBA" id="ARBA00005261"/>
    </source>
</evidence>
<dbReference type="AlphaFoldDB" id="A0AAV4UQT9"/>
<dbReference type="EMBL" id="BPLQ01011751">
    <property type="protein sequence ID" value="GIY60091.1"/>
    <property type="molecule type" value="Genomic_DNA"/>
</dbReference>
<dbReference type="GO" id="GO:0070628">
    <property type="term" value="F:proteasome binding"/>
    <property type="evidence" value="ECO:0007669"/>
    <property type="project" value="TreeGrafter"/>
</dbReference>
<dbReference type="GO" id="GO:0080129">
    <property type="term" value="P:proteasome core complex assembly"/>
    <property type="evidence" value="ECO:0007669"/>
    <property type="project" value="TreeGrafter"/>
</dbReference>
<evidence type="ECO:0000313" key="5">
    <source>
        <dbReference type="Proteomes" id="UP001054837"/>
    </source>
</evidence>
<proteinExistence type="inferred from homology"/>
<keyword evidence="3" id="KW-0143">Chaperone</keyword>
<sequence>MSTFFGEIGELSSRADDDEETDSKLMYTLSETKEGRSVKKECKLGIFTVGELASTFAQSYLIPDNAHCLFNINYLPNPNLNDYIMFTFGTKCKSNVSKAASAFFINKDVIVCNISSHVPEMLMFDLCEMILKRIKCEEVLVLTSNPASSFKSEDSQSQEKNFLKSLATSQYTSSRSCTIPRLEAPNFLSNFSAAVMTEFEVKKKPALCIINYVESCLYDSADVQAFERVFSENLLVKLVPLNDATSNLAKRMKIKISRETNLYT</sequence>
<protein>
    <recommendedName>
        <fullName evidence="2">Proteasome assembly chaperone 1</fullName>
    </recommendedName>
</protein>
<keyword evidence="5" id="KW-1185">Reference proteome</keyword>
<name>A0AAV4UQT9_9ARAC</name>
<reference evidence="4 5" key="1">
    <citation type="submission" date="2021-06" db="EMBL/GenBank/DDBJ databases">
        <title>Caerostris darwini draft genome.</title>
        <authorList>
            <person name="Kono N."/>
            <person name="Arakawa K."/>
        </authorList>
    </citation>
    <scope>NUCLEOTIDE SEQUENCE [LARGE SCALE GENOMIC DNA]</scope>
</reference>
<dbReference type="Proteomes" id="UP001054837">
    <property type="component" value="Unassembled WGS sequence"/>
</dbReference>
<dbReference type="PANTHER" id="PTHR15069:SF1">
    <property type="entry name" value="PROTEASOME ASSEMBLY CHAPERONE 1"/>
    <property type="match status" value="1"/>
</dbReference>
<organism evidence="4 5">
    <name type="scientific">Caerostris darwini</name>
    <dbReference type="NCBI Taxonomy" id="1538125"/>
    <lineage>
        <taxon>Eukaryota</taxon>
        <taxon>Metazoa</taxon>
        <taxon>Ecdysozoa</taxon>
        <taxon>Arthropoda</taxon>
        <taxon>Chelicerata</taxon>
        <taxon>Arachnida</taxon>
        <taxon>Araneae</taxon>
        <taxon>Araneomorphae</taxon>
        <taxon>Entelegynae</taxon>
        <taxon>Araneoidea</taxon>
        <taxon>Araneidae</taxon>
        <taxon>Caerostris</taxon>
    </lineage>
</organism>
<gene>
    <name evidence="4" type="primary">AVEN_157712_1</name>
    <name evidence="4" type="ORF">CDAR_38721</name>
</gene>
<dbReference type="Pfam" id="PF16094">
    <property type="entry name" value="PAC1"/>
    <property type="match status" value="1"/>
</dbReference>
<evidence type="ECO:0000256" key="2">
    <source>
        <dbReference type="ARBA" id="ARBA00019180"/>
    </source>
</evidence>
<dbReference type="GO" id="GO:0000502">
    <property type="term" value="C:proteasome complex"/>
    <property type="evidence" value="ECO:0007669"/>
    <property type="project" value="UniProtKB-KW"/>
</dbReference>
<accession>A0AAV4UQT9</accession>
<evidence type="ECO:0000313" key="4">
    <source>
        <dbReference type="EMBL" id="GIY60091.1"/>
    </source>
</evidence>
<comment type="caution">
    <text evidence="4">The sequence shown here is derived from an EMBL/GenBank/DDBJ whole genome shotgun (WGS) entry which is preliminary data.</text>
</comment>